<dbReference type="PANTHER" id="PTHR43792:SF8">
    <property type="entry name" value="[RIBOSOMAL PROTEIN US5]-ALANINE N-ACETYLTRANSFERASE"/>
    <property type="match status" value="1"/>
</dbReference>
<dbReference type="AlphaFoldDB" id="A0A645AMA6"/>
<comment type="similarity">
    <text evidence="3">Belongs to the acetyltransferase family. RimJ subfamily.</text>
</comment>
<dbReference type="Gene3D" id="3.40.630.30">
    <property type="match status" value="1"/>
</dbReference>
<dbReference type="InterPro" id="IPR000182">
    <property type="entry name" value="GNAT_dom"/>
</dbReference>
<evidence type="ECO:0000256" key="2">
    <source>
        <dbReference type="ARBA" id="ARBA00023315"/>
    </source>
</evidence>
<dbReference type="PANTHER" id="PTHR43792">
    <property type="entry name" value="GNAT FAMILY, PUTATIVE (AFU_ORTHOLOGUE AFUA_3G00765)-RELATED-RELATED"/>
    <property type="match status" value="1"/>
</dbReference>
<dbReference type="SUPFAM" id="SSF55729">
    <property type="entry name" value="Acyl-CoA N-acyltransferases (Nat)"/>
    <property type="match status" value="1"/>
</dbReference>
<dbReference type="GO" id="GO:0016747">
    <property type="term" value="F:acyltransferase activity, transferring groups other than amino-acyl groups"/>
    <property type="evidence" value="ECO:0007669"/>
    <property type="project" value="InterPro"/>
</dbReference>
<dbReference type="InterPro" id="IPR016181">
    <property type="entry name" value="Acyl_CoA_acyltransferase"/>
</dbReference>
<reference evidence="5" key="1">
    <citation type="submission" date="2019-08" db="EMBL/GenBank/DDBJ databases">
        <authorList>
            <person name="Kucharzyk K."/>
            <person name="Murdoch R.W."/>
            <person name="Higgins S."/>
            <person name="Loffler F."/>
        </authorList>
    </citation>
    <scope>NUCLEOTIDE SEQUENCE</scope>
</reference>
<organism evidence="5">
    <name type="scientific">bioreactor metagenome</name>
    <dbReference type="NCBI Taxonomy" id="1076179"/>
    <lineage>
        <taxon>unclassified sequences</taxon>
        <taxon>metagenomes</taxon>
        <taxon>ecological metagenomes</taxon>
    </lineage>
</organism>
<comment type="caution">
    <text evidence="5">The sequence shown here is derived from an EMBL/GenBank/DDBJ whole genome shotgun (WGS) entry which is preliminary data.</text>
</comment>
<proteinExistence type="inferred from homology"/>
<accession>A0A645AMA6</accession>
<keyword evidence="2 5" id="KW-0012">Acyltransferase</keyword>
<dbReference type="PROSITE" id="PS51186">
    <property type="entry name" value="GNAT"/>
    <property type="match status" value="1"/>
</dbReference>
<dbReference type="InterPro" id="IPR051531">
    <property type="entry name" value="N-acetyltransferase"/>
</dbReference>
<evidence type="ECO:0000259" key="4">
    <source>
        <dbReference type="PROSITE" id="PS51186"/>
    </source>
</evidence>
<protein>
    <submittedName>
        <fullName evidence="5">Putative ribosomal N-acetyltransferase YdaF</fullName>
        <ecNumber evidence="5">2.3.1.-</ecNumber>
    </submittedName>
</protein>
<sequence length="171" mass="19129">MNMTLRGWELSDAADLAKALNNKNIQDNLRDGIPFPYNLRDAEVFITSMLSAKKDSLYAWAITADGKAIGSIGVFRKENIHSRTAEMGYYVAEPFWGKGACTFAAREACDYVFRNTDILRIFADPFAYNAASCQVLEKAGFQFEGILRKNAVKNGKVLDMNMYARVKETDG</sequence>
<gene>
    <name evidence="5" type="primary">ydaF_8</name>
    <name evidence="5" type="ORF">SDC9_100951</name>
</gene>
<dbReference type="Pfam" id="PF13302">
    <property type="entry name" value="Acetyltransf_3"/>
    <property type="match status" value="1"/>
</dbReference>
<evidence type="ECO:0000313" key="5">
    <source>
        <dbReference type="EMBL" id="MPM54177.1"/>
    </source>
</evidence>
<name>A0A645AMA6_9ZZZZ</name>
<evidence type="ECO:0000256" key="3">
    <source>
        <dbReference type="ARBA" id="ARBA00038502"/>
    </source>
</evidence>
<dbReference type="EC" id="2.3.1.-" evidence="5"/>
<keyword evidence="1 5" id="KW-0808">Transferase</keyword>
<dbReference type="EMBL" id="VSSQ01014684">
    <property type="protein sequence ID" value="MPM54177.1"/>
    <property type="molecule type" value="Genomic_DNA"/>
</dbReference>
<evidence type="ECO:0000256" key="1">
    <source>
        <dbReference type="ARBA" id="ARBA00022679"/>
    </source>
</evidence>
<feature type="domain" description="N-acetyltransferase" evidence="4">
    <location>
        <begin position="3"/>
        <end position="165"/>
    </location>
</feature>